<proteinExistence type="predicted"/>
<dbReference type="EMBL" id="SMMG02000001">
    <property type="protein sequence ID" value="KAA3487293.1"/>
    <property type="molecule type" value="Genomic_DNA"/>
</dbReference>
<gene>
    <name evidence="1" type="ORF">EPI10_031128</name>
</gene>
<keyword evidence="2" id="KW-1185">Reference proteome</keyword>
<dbReference type="Proteomes" id="UP000325315">
    <property type="component" value="Unassembled WGS sequence"/>
</dbReference>
<protein>
    <submittedName>
        <fullName evidence="1">Retrotransposon gag protein</fullName>
    </submittedName>
</protein>
<accession>A0A5B6X0P0</accession>
<name>A0A5B6X0P0_9ROSI</name>
<organism evidence="1 2">
    <name type="scientific">Gossypium australe</name>
    <dbReference type="NCBI Taxonomy" id="47621"/>
    <lineage>
        <taxon>Eukaryota</taxon>
        <taxon>Viridiplantae</taxon>
        <taxon>Streptophyta</taxon>
        <taxon>Embryophyta</taxon>
        <taxon>Tracheophyta</taxon>
        <taxon>Spermatophyta</taxon>
        <taxon>Magnoliopsida</taxon>
        <taxon>eudicotyledons</taxon>
        <taxon>Gunneridae</taxon>
        <taxon>Pentapetalae</taxon>
        <taxon>rosids</taxon>
        <taxon>malvids</taxon>
        <taxon>Malvales</taxon>
        <taxon>Malvaceae</taxon>
        <taxon>Malvoideae</taxon>
        <taxon>Gossypium</taxon>
    </lineage>
</organism>
<dbReference type="OrthoDB" id="1002461at2759"/>
<comment type="caution">
    <text evidence="1">The sequence shown here is derived from an EMBL/GenBank/DDBJ whole genome shotgun (WGS) entry which is preliminary data.</text>
</comment>
<evidence type="ECO:0000313" key="2">
    <source>
        <dbReference type="Proteomes" id="UP000325315"/>
    </source>
</evidence>
<sequence>MPPSSISTWHELAEVSSSWIPHCIQLEMFYNGLNAQTRLVVDASANGALLSKSYNEAYEIIERIANNNYQWSTSQATLGRRVVGVHEVDSLTSLSAQPPSQFDVVSCVYCGDDHSFENCPSNSESIYYIGNQHQNKSRQGPQPNFYNPSWLNHLNFS</sequence>
<reference evidence="2" key="1">
    <citation type="journal article" date="2019" name="Plant Biotechnol. J.">
        <title>Genome sequencing of the Australian wild diploid species Gossypium australe highlights disease resistance and delayed gland morphogenesis.</title>
        <authorList>
            <person name="Cai Y."/>
            <person name="Cai X."/>
            <person name="Wang Q."/>
            <person name="Wang P."/>
            <person name="Zhang Y."/>
            <person name="Cai C."/>
            <person name="Xu Y."/>
            <person name="Wang K."/>
            <person name="Zhou Z."/>
            <person name="Wang C."/>
            <person name="Geng S."/>
            <person name="Li B."/>
            <person name="Dong Q."/>
            <person name="Hou Y."/>
            <person name="Wang H."/>
            <person name="Ai P."/>
            <person name="Liu Z."/>
            <person name="Yi F."/>
            <person name="Sun M."/>
            <person name="An G."/>
            <person name="Cheng J."/>
            <person name="Zhang Y."/>
            <person name="Shi Q."/>
            <person name="Xie Y."/>
            <person name="Shi X."/>
            <person name="Chang Y."/>
            <person name="Huang F."/>
            <person name="Chen Y."/>
            <person name="Hong S."/>
            <person name="Mi L."/>
            <person name="Sun Q."/>
            <person name="Zhang L."/>
            <person name="Zhou B."/>
            <person name="Peng R."/>
            <person name="Zhang X."/>
            <person name="Liu F."/>
        </authorList>
    </citation>
    <scope>NUCLEOTIDE SEQUENCE [LARGE SCALE GENOMIC DNA]</scope>
    <source>
        <strain evidence="2">cv. PA1801</strain>
    </source>
</reference>
<evidence type="ECO:0000313" key="1">
    <source>
        <dbReference type="EMBL" id="KAA3487293.1"/>
    </source>
</evidence>
<dbReference type="AlphaFoldDB" id="A0A5B6X0P0"/>